<organism evidence="2 3">
    <name type="scientific">Polyangium jinanense</name>
    <dbReference type="NCBI Taxonomy" id="2829994"/>
    <lineage>
        <taxon>Bacteria</taxon>
        <taxon>Pseudomonadati</taxon>
        <taxon>Myxococcota</taxon>
        <taxon>Polyangia</taxon>
        <taxon>Polyangiales</taxon>
        <taxon>Polyangiaceae</taxon>
        <taxon>Polyangium</taxon>
    </lineage>
</organism>
<feature type="chain" id="PRO_5040945477" description="Lipoprotein" evidence="1">
    <location>
        <begin position="22"/>
        <end position="167"/>
    </location>
</feature>
<name>A0A9X4AXA5_9BACT</name>
<comment type="caution">
    <text evidence="2">The sequence shown here is derived from an EMBL/GenBank/DDBJ whole genome shotgun (WGS) entry which is preliminary data.</text>
</comment>
<dbReference type="AlphaFoldDB" id="A0A9X4AXA5"/>
<evidence type="ECO:0000313" key="2">
    <source>
        <dbReference type="EMBL" id="MDC3988328.1"/>
    </source>
</evidence>
<reference evidence="2 3" key="1">
    <citation type="submission" date="2021-04" db="EMBL/GenBank/DDBJ databases">
        <title>Genome analysis of Polyangium sp.</title>
        <authorList>
            <person name="Li Y."/>
            <person name="Wang J."/>
        </authorList>
    </citation>
    <scope>NUCLEOTIDE SEQUENCE [LARGE SCALE GENOMIC DNA]</scope>
    <source>
        <strain evidence="2 3">SDU14</strain>
    </source>
</reference>
<evidence type="ECO:0000256" key="1">
    <source>
        <dbReference type="SAM" id="SignalP"/>
    </source>
</evidence>
<keyword evidence="1" id="KW-0732">Signal</keyword>
<accession>A0A9X4AXA5</accession>
<evidence type="ECO:0008006" key="4">
    <source>
        <dbReference type="Google" id="ProtNLM"/>
    </source>
</evidence>
<sequence length="167" mass="17012">MRSLSLTLVSFALLACGGASSSTPPASSSQEGSAVVIAGSPPASDALVAAIRSAKIPPGECSGMQQATLGAEYAAQANVMKELAQSLSVPFLEQGECKPAQEEDTARLAVPVAGAAWYCVVHASPDWRKAPEPKEGEEEGGSNFAIGFALDEKGKLLPESIHCVAAG</sequence>
<proteinExistence type="predicted"/>
<dbReference type="PROSITE" id="PS51257">
    <property type="entry name" value="PROKAR_LIPOPROTEIN"/>
    <property type="match status" value="1"/>
</dbReference>
<dbReference type="Proteomes" id="UP001151081">
    <property type="component" value="Unassembled WGS sequence"/>
</dbReference>
<dbReference type="EMBL" id="JAGTJJ010000070">
    <property type="protein sequence ID" value="MDC3988328.1"/>
    <property type="molecule type" value="Genomic_DNA"/>
</dbReference>
<protein>
    <recommendedName>
        <fullName evidence="4">Lipoprotein</fullName>
    </recommendedName>
</protein>
<gene>
    <name evidence="2" type="ORF">KEG57_48110</name>
</gene>
<feature type="signal peptide" evidence="1">
    <location>
        <begin position="1"/>
        <end position="21"/>
    </location>
</feature>
<evidence type="ECO:0000313" key="3">
    <source>
        <dbReference type="Proteomes" id="UP001151081"/>
    </source>
</evidence>
<dbReference type="RefSeq" id="WP_272427801.1">
    <property type="nucleotide sequence ID" value="NZ_JAGTJJ010000070.1"/>
</dbReference>
<keyword evidence="3" id="KW-1185">Reference proteome</keyword>